<keyword evidence="2" id="KW-0788">Thiol protease</keyword>
<dbReference type="Pfam" id="PF13898">
    <property type="entry name" value="MINDY-3_4_CD"/>
    <property type="match status" value="1"/>
</dbReference>
<dbReference type="SMART" id="SM01174">
    <property type="entry name" value="DUF4205"/>
    <property type="match status" value="1"/>
</dbReference>
<proteinExistence type="inferred from homology"/>
<name>A0AAV7LAW5_PLEWA</name>
<dbReference type="InterPro" id="IPR039785">
    <property type="entry name" value="MINY3/4"/>
</dbReference>
<sequence>MDRETANEERSLHQMELDEIASKISDLDKWREIFSCHGLDVNKRSDQKYLDSHKSDDENEEGAGAVTPSVSKKHGQFPSNTPYSIPIPLIIPSNLGGRPITKEMAMELRKTLIGNTLHTFTYEWKKSYFKFHEPYSDLSYALEAEKGGARAVQMAVQANIIKYLLFVKNNELHSQLRSLCEVSKKEQEKALAAALTDILWIAGESHQSTVCLVTTESHFVQCPDYKMDHFTEKLLLFEFSEQDALQKFLYDHIHCFKKEGSHGVILFLYSLLFSRTFARLHKDTDFTTSHLLKFSLGNLICKQAILNLILTGRASPNVFNGDQEFNDEGVEQGSLHGVLVRSDIGYLQWSREEVEHDRPPQVGSMLKTPKLPIWLCSINGTYSVLFSTNRMLLSDWKMEHLFDLYFYNGQPSQHKTAHLTVDTHSHHWEGSQHPEELDPEKRFPSVEMTIRTKWEGAAINWNGTVPFF</sequence>
<comment type="catalytic activity">
    <reaction evidence="2">
        <text>Thiol-dependent hydrolysis of ester, thioester, amide, peptide and isopeptide bonds formed by the C-terminal Gly of ubiquitin (a 76-residue protein attached to proteins as an intracellular targeting signal).</text>
        <dbReference type="EC" id="3.4.19.12"/>
    </reaction>
</comment>
<keyword evidence="2" id="KW-0645">Protease</keyword>
<dbReference type="GO" id="GO:0004843">
    <property type="term" value="F:cysteine-type deubiquitinase activity"/>
    <property type="evidence" value="ECO:0007669"/>
    <property type="project" value="UniProtKB-UniRule"/>
</dbReference>
<dbReference type="GO" id="GO:0071108">
    <property type="term" value="P:protein K48-linked deubiquitination"/>
    <property type="evidence" value="ECO:0007669"/>
    <property type="project" value="InterPro"/>
</dbReference>
<dbReference type="GO" id="GO:1990380">
    <property type="term" value="F:K48-linked deubiquitinase activity"/>
    <property type="evidence" value="ECO:0007669"/>
    <property type="project" value="UniProtKB-UniRule"/>
</dbReference>
<comment type="caution">
    <text evidence="5">The sequence shown here is derived from an EMBL/GenBank/DDBJ whole genome shotgun (WGS) entry which is preliminary data.</text>
</comment>
<dbReference type="PANTHER" id="PTHR12473">
    <property type="entry name" value="UBIQUITIN CARBOXYL-TERMINAL HYDROLASE MINDY-4-RELATED"/>
    <property type="match status" value="1"/>
</dbReference>
<reference evidence="5" key="1">
    <citation type="journal article" date="2022" name="bioRxiv">
        <title>Sequencing and chromosome-scale assembly of the giantPleurodeles waltlgenome.</title>
        <authorList>
            <person name="Brown T."/>
            <person name="Elewa A."/>
            <person name="Iarovenko S."/>
            <person name="Subramanian E."/>
            <person name="Araus A.J."/>
            <person name="Petzold A."/>
            <person name="Susuki M."/>
            <person name="Suzuki K.-i.T."/>
            <person name="Hayashi T."/>
            <person name="Toyoda A."/>
            <person name="Oliveira C."/>
            <person name="Osipova E."/>
            <person name="Leigh N.D."/>
            <person name="Simon A."/>
            <person name="Yun M.H."/>
        </authorList>
    </citation>
    <scope>NUCLEOTIDE SEQUENCE</scope>
    <source>
        <strain evidence="5">20211129_DDA</strain>
        <tissue evidence="5">Liver</tissue>
    </source>
</reference>
<comment type="function">
    <text evidence="2">Hydrolase that can remove 'Lys-48'-linked conjugated ubiquitin from proteins.</text>
</comment>
<evidence type="ECO:0000256" key="1">
    <source>
        <dbReference type="ARBA" id="ARBA00011074"/>
    </source>
</evidence>
<feature type="domain" description="Deubiquitinating enzyme MINDY-3/4 conserved" evidence="4">
    <location>
        <begin position="109"/>
        <end position="463"/>
    </location>
</feature>
<dbReference type="Proteomes" id="UP001066276">
    <property type="component" value="Chromosome 11"/>
</dbReference>
<comment type="similarity">
    <text evidence="1 2">Belongs to the MINDY deubiquitinase family. FAM188 subfamily.</text>
</comment>
<dbReference type="GO" id="GO:0006508">
    <property type="term" value="P:proteolysis"/>
    <property type="evidence" value="ECO:0007669"/>
    <property type="project" value="UniProtKB-KW"/>
</dbReference>
<dbReference type="PANTHER" id="PTHR12473:SF18">
    <property type="entry name" value="INACTIVE UBIQUITIN CARBOXYL-TERMINAL HYDROLASE MINDY-4B"/>
    <property type="match status" value="1"/>
</dbReference>
<dbReference type="EC" id="3.4.19.12" evidence="2"/>
<feature type="region of interest" description="Disordered" evidence="3">
    <location>
        <begin position="50"/>
        <end position="79"/>
    </location>
</feature>
<dbReference type="InterPro" id="IPR025257">
    <property type="entry name" value="MINDY-3/4_CD"/>
</dbReference>
<keyword evidence="6" id="KW-1185">Reference proteome</keyword>
<gene>
    <name evidence="5" type="ORF">NDU88_001411</name>
</gene>
<evidence type="ECO:0000256" key="3">
    <source>
        <dbReference type="SAM" id="MobiDB-lite"/>
    </source>
</evidence>
<dbReference type="AlphaFoldDB" id="A0AAV7LAW5"/>
<evidence type="ECO:0000259" key="4">
    <source>
        <dbReference type="SMART" id="SM01174"/>
    </source>
</evidence>
<keyword evidence="2" id="KW-0833">Ubl conjugation pathway</keyword>
<evidence type="ECO:0000313" key="5">
    <source>
        <dbReference type="EMBL" id="KAJ1088253.1"/>
    </source>
</evidence>
<dbReference type="EMBL" id="JANPWB010000015">
    <property type="protein sequence ID" value="KAJ1088253.1"/>
    <property type="molecule type" value="Genomic_DNA"/>
</dbReference>
<keyword evidence="2" id="KW-0378">Hydrolase</keyword>
<evidence type="ECO:0000313" key="6">
    <source>
        <dbReference type="Proteomes" id="UP001066276"/>
    </source>
</evidence>
<organism evidence="5 6">
    <name type="scientific">Pleurodeles waltl</name>
    <name type="common">Iberian ribbed newt</name>
    <dbReference type="NCBI Taxonomy" id="8319"/>
    <lineage>
        <taxon>Eukaryota</taxon>
        <taxon>Metazoa</taxon>
        <taxon>Chordata</taxon>
        <taxon>Craniata</taxon>
        <taxon>Vertebrata</taxon>
        <taxon>Euteleostomi</taxon>
        <taxon>Amphibia</taxon>
        <taxon>Batrachia</taxon>
        <taxon>Caudata</taxon>
        <taxon>Salamandroidea</taxon>
        <taxon>Salamandridae</taxon>
        <taxon>Pleurodelinae</taxon>
        <taxon>Pleurodeles</taxon>
    </lineage>
</organism>
<protein>
    <recommendedName>
        <fullName evidence="2">Ubiquitin carboxyl-terminal hydrolase MINDY</fullName>
        <ecNumber evidence="2">3.4.19.12</ecNumber>
    </recommendedName>
</protein>
<evidence type="ECO:0000256" key="2">
    <source>
        <dbReference type="RuleBase" id="RU367088"/>
    </source>
</evidence>
<accession>A0AAV7LAW5</accession>